<dbReference type="Pfam" id="PF01535">
    <property type="entry name" value="PPR"/>
    <property type="match status" value="6"/>
</dbReference>
<dbReference type="Gene3D" id="1.25.40.10">
    <property type="entry name" value="Tetratricopeptide repeat domain"/>
    <property type="match status" value="7"/>
</dbReference>
<dbReference type="EMBL" id="CM035415">
    <property type="protein sequence ID" value="KAH7427114.1"/>
    <property type="molecule type" value="Genomic_DNA"/>
</dbReference>
<dbReference type="GO" id="GO:0048731">
    <property type="term" value="P:system development"/>
    <property type="evidence" value="ECO:0007669"/>
    <property type="project" value="UniProtKB-ARBA"/>
</dbReference>
<dbReference type="InterPro" id="IPR046960">
    <property type="entry name" value="PPR_At4g14850-like_plant"/>
</dbReference>
<feature type="repeat" description="PPR" evidence="2">
    <location>
        <begin position="376"/>
        <end position="410"/>
    </location>
</feature>
<dbReference type="FunFam" id="1.25.40.10:FF:000343">
    <property type="entry name" value="Pentatricopeptide repeat-containing protein At3g58590"/>
    <property type="match status" value="1"/>
</dbReference>
<organism evidence="3 4">
    <name type="scientific">Ceratopteris richardii</name>
    <name type="common">Triangle waterfern</name>
    <dbReference type="NCBI Taxonomy" id="49495"/>
    <lineage>
        <taxon>Eukaryota</taxon>
        <taxon>Viridiplantae</taxon>
        <taxon>Streptophyta</taxon>
        <taxon>Embryophyta</taxon>
        <taxon>Tracheophyta</taxon>
        <taxon>Polypodiopsida</taxon>
        <taxon>Polypodiidae</taxon>
        <taxon>Polypodiales</taxon>
        <taxon>Pteridineae</taxon>
        <taxon>Pteridaceae</taxon>
        <taxon>Parkerioideae</taxon>
        <taxon>Ceratopteris</taxon>
    </lineage>
</organism>
<dbReference type="FunFam" id="1.25.40.10:FF:000158">
    <property type="entry name" value="pentatricopeptide repeat-containing protein At2g33680"/>
    <property type="match status" value="1"/>
</dbReference>
<name>A0A8T2U0H6_CERRI</name>
<reference evidence="3" key="1">
    <citation type="submission" date="2021-08" db="EMBL/GenBank/DDBJ databases">
        <title>WGS assembly of Ceratopteris richardii.</title>
        <authorList>
            <person name="Marchant D.B."/>
            <person name="Chen G."/>
            <person name="Jenkins J."/>
            <person name="Shu S."/>
            <person name="Leebens-Mack J."/>
            <person name="Grimwood J."/>
            <person name="Schmutz J."/>
            <person name="Soltis P."/>
            <person name="Soltis D."/>
            <person name="Chen Z.-H."/>
        </authorList>
    </citation>
    <scope>NUCLEOTIDE SEQUENCE</scope>
    <source>
        <strain evidence="3">Whitten #5841</strain>
        <tissue evidence="3">Leaf</tissue>
    </source>
</reference>
<comment type="caution">
    <text evidence="3">The sequence shown here is derived from an EMBL/GenBank/DDBJ whole genome shotgun (WGS) entry which is preliminary data.</text>
</comment>
<evidence type="ECO:0000313" key="4">
    <source>
        <dbReference type="Proteomes" id="UP000825935"/>
    </source>
</evidence>
<dbReference type="PROSITE" id="PS51375">
    <property type="entry name" value="PPR"/>
    <property type="match status" value="4"/>
</dbReference>
<dbReference type="PANTHER" id="PTHR47926">
    <property type="entry name" value="PENTATRICOPEPTIDE REPEAT-CONTAINING PROTEIN"/>
    <property type="match status" value="1"/>
</dbReference>
<dbReference type="OrthoDB" id="509099at2759"/>
<feature type="repeat" description="PPR" evidence="2">
    <location>
        <begin position="230"/>
        <end position="264"/>
    </location>
</feature>
<dbReference type="Pfam" id="PF13041">
    <property type="entry name" value="PPR_2"/>
    <property type="match status" value="3"/>
</dbReference>
<dbReference type="GO" id="GO:0009451">
    <property type="term" value="P:RNA modification"/>
    <property type="evidence" value="ECO:0007669"/>
    <property type="project" value="InterPro"/>
</dbReference>
<feature type="repeat" description="PPR" evidence="2">
    <location>
        <begin position="605"/>
        <end position="638"/>
    </location>
</feature>
<dbReference type="Proteomes" id="UP000825935">
    <property type="component" value="Chromosome 10"/>
</dbReference>
<keyword evidence="4" id="KW-1185">Reference proteome</keyword>
<dbReference type="AlphaFoldDB" id="A0A8T2U0H6"/>
<feature type="repeat" description="PPR" evidence="2">
    <location>
        <begin position="462"/>
        <end position="496"/>
    </location>
</feature>
<proteinExistence type="predicted"/>
<dbReference type="NCBIfam" id="TIGR00756">
    <property type="entry name" value="PPR"/>
    <property type="match status" value="4"/>
</dbReference>
<accession>A0A8T2U0H6</accession>
<gene>
    <name evidence="3" type="ORF">KP509_10G031100</name>
</gene>
<evidence type="ECO:0008006" key="5">
    <source>
        <dbReference type="Google" id="ProtNLM"/>
    </source>
</evidence>
<dbReference type="OMA" id="MVHENGM"/>
<keyword evidence="1" id="KW-0677">Repeat</keyword>
<dbReference type="InterPro" id="IPR011990">
    <property type="entry name" value="TPR-like_helical_dom_sf"/>
</dbReference>
<evidence type="ECO:0000256" key="1">
    <source>
        <dbReference type="ARBA" id="ARBA00022737"/>
    </source>
</evidence>
<dbReference type="InterPro" id="IPR002885">
    <property type="entry name" value="PPR_rpt"/>
</dbReference>
<evidence type="ECO:0000313" key="3">
    <source>
        <dbReference type="EMBL" id="KAH7427114.1"/>
    </source>
</evidence>
<sequence length="970" mass="107635">MSFTLQRPSMTLSSELNTYTGYRDIHCIGHKHGIGPNVQFPQVHNSSSSLQRRHGELNNVPDTKISPHIVIGLCEHGNLLDALGALPLLSDSPSDDIYLVLLRACSKLRDMQLAKRVHEYLLQHHVDLTGQLGNQLVVTFARCGCIDEAFRVFHDVRHRPLSTWTEIMSACNLCKQSERTLELYALMFEDGITPDQRVYMIVLKACSNLRNLQEGKKIHAEARAKDMPIDSCLGNSLVHMYGKCGDIMGAEGVFEAMQDRNLTSWTSMLAAYVDQGHAEKALQFYRYMCEIHRLSPNQHTFAVAIQACHDLYDQKKTNGTYVKCMCLDILHGLHADVRRCGFDCNTFVSTSLVRAYGKLGQIHEAENAFFLASEFDSILCNNMLLVYVEHGQAELGLQFYRHMLAQGIVPDQKTFVLAIQACGLLTETEEPITIESCSIKVKSSEFCHALHADAKKRGLPSNIFLHTTLIGVYAKCGAIEEAEDLFEQFNRPGVVPWTAMISAYVEQGREETALRAFRQMQKEGISGNLQTYVVAIQACASLGDKAGDPAGWELSLDIGMALHAEVRKKGLDSNIFVSTALLGMYAMCGDIWKAEIVFSTMPHHDLVAWNAMLNAYGEWAEEKAFHLFKIMLQEGIKPNQKTYVSLLQACAAFADREEVHYMPSLVCALYNDVQKRGLSSDLFIGNTLVHLFGTLGYLDEAEKVFHSLPYHQVISLNSMLTVYIQHGEAEKAIHLYKKMQNKLTLTDVSFVCVIQACGQTGDLELCKQVHFNIISAGYELNPSLASSLIRSYGSCGSMLDAQSVFDSLPDPDLVSWNVLLAGYAGEGSFTSCMSTLAGMQLAMHKPDATTMTSVLSACSHCGFVTEGISYFESLCNKFHIVPDVRHISTIIDLLGRAGYQEGLTGILGTLPMSSNFAVWLPLLGACNLHGNSELAKKVFNHSANMDFEDATAFIIMSNIYADLHFEDDIG</sequence>
<dbReference type="GO" id="GO:0003723">
    <property type="term" value="F:RNA binding"/>
    <property type="evidence" value="ECO:0007669"/>
    <property type="project" value="InterPro"/>
</dbReference>
<dbReference type="FunFam" id="1.25.40.10:FF:000381">
    <property type="entry name" value="Pentatricopeptide repeat-containing protein"/>
    <property type="match status" value="1"/>
</dbReference>
<protein>
    <recommendedName>
        <fullName evidence="5">Pentatricopeptide repeat-containing protein</fullName>
    </recommendedName>
</protein>
<evidence type="ECO:0000256" key="2">
    <source>
        <dbReference type="PROSITE-ProRule" id="PRU00708"/>
    </source>
</evidence>
<dbReference type="EMBL" id="CM035415">
    <property type="protein sequence ID" value="KAH7427115.1"/>
    <property type="molecule type" value="Genomic_DNA"/>
</dbReference>